<accession>A0A835M7S9</accession>
<evidence type="ECO:0000313" key="2">
    <source>
        <dbReference type="EMBL" id="KAF9622450.1"/>
    </source>
</evidence>
<dbReference type="InterPro" id="IPR036075">
    <property type="entry name" value="ARMT-1-like_metal-bd_sf"/>
</dbReference>
<dbReference type="PANTHER" id="PTHR10292">
    <property type="entry name" value="CLATHRIN HEAVY CHAIN RELATED"/>
    <property type="match status" value="1"/>
</dbReference>
<dbReference type="EMBL" id="JADFTS010000002">
    <property type="protein sequence ID" value="KAF9622450.1"/>
    <property type="molecule type" value="Genomic_DNA"/>
</dbReference>
<proteinExistence type="predicted"/>
<dbReference type="AlphaFoldDB" id="A0A835M7S9"/>
<dbReference type="OrthoDB" id="1937366at2759"/>
<feature type="domain" description="Transposase-associated" evidence="1">
    <location>
        <begin position="7"/>
        <end position="80"/>
    </location>
</feature>
<dbReference type="GO" id="GO:0006886">
    <property type="term" value="P:intracellular protein transport"/>
    <property type="evidence" value="ECO:0007669"/>
    <property type="project" value="InterPro"/>
</dbReference>
<dbReference type="Gene3D" id="1.20.1700.10">
    <property type="entry name" value="AF1104-like"/>
    <property type="match status" value="1"/>
</dbReference>
<dbReference type="Pfam" id="PF13963">
    <property type="entry name" value="Transpos_assoc"/>
    <property type="match status" value="1"/>
</dbReference>
<dbReference type="GO" id="GO:0071439">
    <property type="term" value="C:clathrin complex"/>
    <property type="evidence" value="ECO:0007669"/>
    <property type="project" value="TreeGrafter"/>
</dbReference>
<dbReference type="SUPFAM" id="SSF111321">
    <property type="entry name" value="AF1104-like"/>
    <property type="match status" value="1"/>
</dbReference>
<reference evidence="2 3" key="1">
    <citation type="submission" date="2020-10" db="EMBL/GenBank/DDBJ databases">
        <title>The Coptis chinensis genome and diversification of protoberbering-type alkaloids.</title>
        <authorList>
            <person name="Wang B."/>
            <person name="Shu S."/>
            <person name="Song C."/>
            <person name="Liu Y."/>
        </authorList>
    </citation>
    <scope>NUCLEOTIDE SEQUENCE [LARGE SCALE GENOMIC DNA]</scope>
    <source>
        <strain evidence="2">HL-2020</strain>
        <tissue evidence="2">Leaf</tissue>
    </source>
</reference>
<dbReference type="GO" id="GO:0030132">
    <property type="term" value="C:clathrin coat of coated pit"/>
    <property type="evidence" value="ECO:0007669"/>
    <property type="project" value="InterPro"/>
</dbReference>
<dbReference type="GO" id="GO:0032051">
    <property type="term" value="F:clathrin light chain binding"/>
    <property type="evidence" value="ECO:0007669"/>
    <property type="project" value="TreeGrafter"/>
</dbReference>
<organism evidence="2 3">
    <name type="scientific">Coptis chinensis</name>
    <dbReference type="NCBI Taxonomy" id="261450"/>
    <lineage>
        <taxon>Eukaryota</taxon>
        <taxon>Viridiplantae</taxon>
        <taxon>Streptophyta</taxon>
        <taxon>Embryophyta</taxon>
        <taxon>Tracheophyta</taxon>
        <taxon>Spermatophyta</taxon>
        <taxon>Magnoliopsida</taxon>
        <taxon>Ranunculales</taxon>
        <taxon>Ranunculaceae</taxon>
        <taxon>Coptidoideae</taxon>
        <taxon>Coptis</taxon>
    </lineage>
</organism>
<comment type="caution">
    <text evidence="2">The sequence shown here is derived from an EMBL/GenBank/DDBJ whole genome shotgun (WGS) entry which is preliminary data.</text>
</comment>
<dbReference type="GO" id="GO:0009506">
    <property type="term" value="C:plasmodesma"/>
    <property type="evidence" value="ECO:0007669"/>
    <property type="project" value="TreeGrafter"/>
</dbReference>
<dbReference type="GO" id="GO:0009507">
    <property type="term" value="C:chloroplast"/>
    <property type="evidence" value="ECO:0007669"/>
    <property type="project" value="TreeGrafter"/>
</dbReference>
<evidence type="ECO:0000259" key="1">
    <source>
        <dbReference type="Pfam" id="PF13963"/>
    </source>
</evidence>
<dbReference type="InterPro" id="IPR029480">
    <property type="entry name" value="Transpos_assoc"/>
</dbReference>
<dbReference type="PANTHER" id="PTHR10292:SF1">
    <property type="entry name" value="CLATHRIN HEAVY CHAIN"/>
    <property type="match status" value="1"/>
</dbReference>
<dbReference type="FunFam" id="1.20.1700.10:FF:000003">
    <property type="entry name" value="Pantothenate kinase 4"/>
    <property type="match status" value="1"/>
</dbReference>
<dbReference type="SUPFAM" id="SSF50989">
    <property type="entry name" value="Clathrin heavy-chain terminal domain"/>
    <property type="match status" value="1"/>
</dbReference>
<dbReference type="Proteomes" id="UP000631114">
    <property type="component" value="Unassembled WGS sequence"/>
</dbReference>
<sequence>MSRPIQKEWIHEPNRVSTVYREGVASFIDLAQNKYEGLTTCPCPCVTCRNGKRLVFDEVRRHIIQNGFDLTYTIWSLHSEKQSKYPVVDIIEDENIEDRGLGLENLVDVCYGVHEGVRGDVYRGATGQISDFEQPFVPKPDLGKKGSLTGAITTPLDVIKTRLMVQVVHPLSLKTDTFFHVNLNSIGITHVTMESDKYICVRETSPQNSVVIIDMSMPNQPLRRPITADSALINPNYFLSRQKAESDTSVVDAPAKAQKFAQRYTELLEDIRKDLESHGGPPDCVLLCRIHEQVLRELGFRDVFKKVKVKVRVHSLLDKK</sequence>
<protein>
    <recommendedName>
        <fullName evidence="1">Transposase-associated domain-containing protein</fullName>
    </recommendedName>
</protein>
<gene>
    <name evidence="2" type="ORF">IFM89_031253</name>
</gene>
<dbReference type="InterPro" id="IPR035073">
    <property type="entry name" value="At2g17340_3_helix_bundle"/>
</dbReference>
<dbReference type="InterPro" id="IPR016025">
    <property type="entry name" value="Clathrin_H-chain_N"/>
</dbReference>
<dbReference type="GO" id="GO:0006898">
    <property type="term" value="P:receptor-mediated endocytosis"/>
    <property type="evidence" value="ECO:0007669"/>
    <property type="project" value="TreeGrafter"/>
</dbReference>
<dbReference type="GO" id="GO:0030130">
    <property type="term" value="C:clathrin coat of trans-Golgi network vesicle"/>
    <property type="evidence" value="ECO:0007669"/>
    <property type="project" value="InterPro"/>
</dbReference>
<evidence type="ECO:0000313" key="3">
    <source>
        <dbReference type="Proteomes" id="UP000631114"/>
    </source>
</evidence>
<name>A0A835M7S9_9MAGN</name>
<keyword evidence="3" id="KW-1185">Reference proteome</keyword>
<dbReference type="GO" id="GO:0005198">
    <property type="term" value="F:structural molecule activity"/>
    <property type="evidence" value="ECO:0007669"/>
    <property type="project" value="InterPro"/>
</dbReference>